<comment type="caution">
    <text evidence="3">The sequence shown here is derived from an EMBL/GenBank/DDBJ whole genome shotgun (WGS) entry which is preliminary data.</text>
</comment>
<sequence length="367" mass="41605">MSPYQDYRINKPAPHHNRGRIRDRCFNNSVKNNIFARRSFSPSLSNRSLEESNTAWLQAEQRDSPSLIVSALNDAADDWECKDCHWKIRTLAGKFNLNLSCKSTPTSHPATTSAEPGREDYLVTPPPDSPESLANTPPPRSHNDIVSLKRLTLTNDAGNGDPFYGVHQAHLDLSLGESVTVHMRDTDQKRNRRELRPGTIISAPYHSQYRDSTVSTFNSNTAVSGFGAVYSKYRKMIILEVWADHVVCLPVYSYNGIGLQNRQGMKDEYMDIRDAYDEAPEPGDTDDKPLQAIRSENWPGRNSFITGKTVIKLTEKINHHIAHKCSIEGKVETAHFQRMYNRYLEMVNTKALDVFGKPTEFMTIIPH</sequence>
<keyword evidence="4" id="KW-1185">Reference proteome</keyword>
<evidence type="ECO:0000256" key="1">
    <source>
        <dbReference type="SAM" id="MobiDB-lite"/>
    </source>
</evidence>
<feature type="region of interest" description="Disordered" evidence="1">
    <location>
        <begin position="1"/>
        <end position="20"/>
    </location>
</feature>
<evidence type="ECO:0000313" key="4">
    <source>
        <dbReference type="Proteomes" id="UP000622797"/>
    </source>
</evidence>
<dbReference type="Pfam" id="PF20233">
    <property type="entry name" value="DUF6590"/>
    <property type="match status" value="1"/>
</dbReference>
<proteinExistence type="predicted"/>
<reference evidence="3" key="1">
    <citation type="journal article" date="2020" name="BMC Genomics">
        <title>Correction to: Identification and distribution of gene clusters required for synthesis of sphingolipid metabolism inhibitors in diverse species of the filamentous fungus Fusarium.</title>
        <authorList>
            <person name="Kim H.S."/>
            <person name="Lohmar J.M."/>
            <person name="Busman M."/>
            <person name="Brown D.W."/>
            <person name="Naumann T.A."/>
            <person name="Divon H.H."/>
            <person name="Lysoe E."/>
            <person name="Uhlig S."/>
            <person name="Proctor R.H."/>
        </authorList>
    </citation>
    <scope>NUCLEOTIDE SEQUENCE</scope>
    <source>
        <strain evidence="3">NRRL 20472</strain>
    </source>
</reference>
<evidence type="ECO:0000313" key="3">
    <source>
        <dbReference type="EMBL" id="KAF4968034.1"/>
    </source>
</evidence>
<evidence type="ECO:0000259" key="2">
    <source>
        <dbReference type="Pfam" id="PF20233"/>
    </source>
</evidence>
<dbReference type="AlphaFoldDB" id="A0A8H4U223"/>
<dbReference type="InterPro" id="IPR046497">
    <property type="entry name" value="DUF6590"/>
</dbReference>
<gene>
    <name evidence="3" type="ORF">FSARC_4531</name>
</gene>
<feature type="region of interest" description="Disordered" evidence="1">
    <location>
        <begin position="100"/>
        <end position="143"/>
    </location>
</feature>
<dbReference type="Proteomes" id="UP000622797">
    <property type="component" value="Unassembled WGS sequence"/>
</dbReference>
<protein>
    <recommendedName>
        <fullName evidence="2">DUF6590 domain-containing protein</fullName>
    </recommendedName>
</protein>
<organism evidence="3 4">
    <name type="scientific">Fusarium sarcochroum</name>
    <dbReference type="NCBI Taxonomy" id="1208366"/>
    <lineage>
        <taxon>Eukaryota</taxon>
        <taxon>Fungi</taxon>
        <taxon>Dikarya</taxon>
        <taxon>Ascomycota</taxon>
        <taxon>Pezizomycotina</taxon>
        <taxon>Sordariomycetes</taxon>
        <taxon>Hypocreomycetidae</taxon>
        <taxon>Hypocreales</taxon>
        <taxon>Nectriaceae</taxon>
        <taxon>Fusarium</taxon>
        <taxon>Fusarium lateritium species complex</taxon>
    </lineage>
</organism>
<feature type="domain" description="DUF6590" evidence="2">
    <location>
        <begin position="194"/>
        <end position="292"/>
    </location>
</feature>
<accession>A0A8H4U223</accession>
<dbReference type="OrthoDB" id="3438983at2759"/>
<dbReference type="EMBL" id="JABEXW010000211">
    <property type="protein sequence ID" value="KAF4968034.1"/>
    <property type="molecule type" value="Genomic_DNA"/>
</dbReference>
<reference evidence="3" key="2">
    <citation type="submission" date="2020-05" db="EMBL/GenBank/DDBJ databases">
        <authorList>
            <person name="Kim H.-S."/>
            <person name="Proctor R.H."/>
            <person name="Brown D.W."/>
        </authorList>
    </citation>
    <scope>NUCLEOTIDE SEQUENCE</scope>
    <source>
        <strain evidence="3">NRRL 20472</strain>
    </source>
</reference>
<name>A0A8H4U223_9HYPO</name>
<feature type="compositionally biased region" description="Low complexity" evidence="1">
    <location>
        <begin position="103"/>
        <end position="114"/>
    </location>
</feature>